<dbReference type="RefSeq" id="WP_103974850.1">
    <property type="nucleotide sequence ID" value="NZ_PGFZ01000007.1"/>
</dbReference>
<feature type="transmembrane region" description="Helical" evidence="1">
    <location>
        <begin position="48"/>
        <end position="72"/>
    </location>
</feature>
<accession>A0A2S5CJU2</accession>
<sequence length="75" mass="8229">MMTEEILPLFKTINKYVLLIVGIAMAIDFCLVFTGLANADQRLINSNVIMTLIGAATVQLGSIMFTISAYLFPKT</sequence>
<feature type="transmembrane region" description="Helical" evidence="1">
    <location>
        <begin position="16"/>
        <end position="36"/>
    </location>
</feature>
<protein>
    <submittedName>
        <fullName evidence="2">Uncharacterized protein</fullName>
    </submittedName>
</protein>
<evidence type="ECO:0000256" key="1">
    <source>
        <dbReference type="SAM" id="Phobius"/>
    </source>
</evidence>
<keyword evidence="1" id="KW-1133">Transmembrane helix</keyword>
<evidence type="ECO:0000313" key="2">
    <source>
        <dbReference type="EMBL" id="POZ51090.1"/>
    </source>
</evidence>
<dbReference type="AlphaFoldDB" id="A0A2S5CJU2"/>
<proteinExistence type="predicted"/>
<reference evidence="2 3" key="1">
    <citation type="submission" date="2017-11" db="EMBL/GenBank/DDBJ databases">
        <title>Draft Genome Sequence of Methylobacter psychrotolerans Sph1T, an Obligate Methanotroph from Low-Temperature Environments.</title>
        <authorList>
            <person name="Oshkin I.Y."/>
            <person name="Miroshnikov K."/>
            <person name="Belova S.E."/>
            <person name="Korzhenkov A."/>
            <person name="Toshchakov S.V."/>
            <person name="Dedysh S.N."/>
        </authorList>
    </citation>
    <scope>NUCLEOTIDE SEQUENCE [LARGE SCALE GENOMIC DNA]</scope>
    <source>
        <strain evidence="2 3">Sph1</strain>
    </source>
</reference>
<dbReference type="Proteomes" id="UP000237423">
    <property type="component" value="Unassembled WGS sequence"/>
</dbReference>
<name>A0A2S5CJU2_9GAMM</name>
<evidence type="ECO:0000313" key="3">
    <source>
        <dbReference type="Proteomes" id="UP000237423"/>
    </source>
</evidence>
<keyword evidence="1" id="KW-0812">Transmembrane</keyword>
<comment type="caution">
    <text evidence="2">The sequence shown here is derived from an EMBL/GenBank/DDBJ whole genome shotgun (WGS) entry which is preliminary data.</text>
</comment>
<organism evidence="2 3">
    <name type="scientific">Methylovulum psychrotolerans</name>
    <dbReference type="NCBI Taxonomy" id="1704499"/>
    <lineage>
        <taxon>Bacteria</taxon>
        <taxon>Pseudomonadati</taxon>
        <taxon>Pseudomonadota</taxon>
        <taxon>Gammaproteobacteria</taxon>
        <taxon>Methylococcales</taxon>
        <taxon>Methylococcaceae</taxon>
        <taxon>Methylovulum</taxon>
    </lineage>
</organism>
<gene>
    <name evidence="2" type="ORF">AADEFJLK_03048</name>
</gene>
<keyword evidence="1" id="KW-0472">Membrane</keyword>
<dbReference type="EMBL" id="PGFZ01000007">
    <property type="protein sequence ID" value="POZ51090.1"/>
    <property type="molecule type" value="Genomic_DNA"/>
</dbReference>